<keyword evidence="4" id="KW-0560">Oxidoreductase</keyword>
<evidence type="ECO:0000256" key="4">
    <source>
        <dbReference type="ARBA" id="ARBA00023002"/>
    </source>
</evidence>
<feature type="region of interest" description="Disordered" evidence="6">
    <location>
        <begin position="73"/>
        <end position="105"/>
    </location>
</feature>
<evidence type="ECO:0000256" key="6">
    <source>
        <dbReference type="SAM" id="MobiDB-lite"/>
    </source>
</evidence>
<keyword evidence="3" id="KW-0479">Metal-binding</keyword>
<evidence type="ECO:0000259" key="8">
    <source>
        <dbReference type="PROSITE" id="PS51349"/>
    </source>
</evidence>
<protein>
    <submittedName>
        <fullName evidence="9">Uncharacterized protein</fullName>
    </submittedName>
</protein>
<evidence type="ECO:0000256" key="2">
    <source>
        <dbReference type="ARBA" id="ARBA00022617"/>
    </source>
</evidence>
<keyword evidence="2" id="KW-0349">Heme</keyword>
<organism evidence="9 10">
    <name type="scientific">Lithohypha guttulata</name>
    <dbReference type="NCBI Taxonomy" id="1690604"/>
    <lineage>
        <taxon>Eukaryota</taxon>
        <taxon>Fungi</taxon>
        <taxon>Dikarya</taxon>
        <taxon>Ascomycota</taxon>
        <taxon>Pezizomycotina</taxon>
        <taxon>Eurotiomycetes</taxon>
        <taxon>Chaetothyriomycetidae</taxon>
        <taxon>Chaetothyriales</taxon>
        <taxon>Trichomeriaceae</taxon>
        <taxon>Lithohypha</taxon>
    </lineage>
</organism>
<dbReference type="PROSITE" id="PS51349">
    <property type="entry name" value="FMN_HYDROXY_ACID_DH_2"/>
    <property type="match status" value="1"/>
</dbReference>
<dbReference type="EMBL" id="JAVRRJ010000001">
    <property type="protein sequence ID" value="KAK5091184.1"/>
    <property type="molecule type" value="Genomic_DNA"/>
</dbReference>
<dbReference type="InterPro" id="IPR013785">
    <property type="entry name" value="Aldolase_TIM"/>
</dbReference>
<gene>
    <name evidence="9" type="ORF">LTR05_001364</name>
</gene>
<dbReference type="FunFam" id="3.10.120.10:FF:000009">
    <property type="entry name" value="Cytochrome b2, mitochondrial, putative"/>
    <property type="match status" value="1"/>
</dbReference>
<evidence type="ECO:0000256" key="1">
    <source>
        <dbReference type="ARBA" id="ARBA00001917"/>
    </source>
</evidence>
<comment type="cofactor">
    <cofactor evidence="1">
        <name>FMN</name>
        <dbReference type="ChEBI" id="CHEBI:58210"/>
    </cofactor>
</comment>
<feature type="region of interest" description="Disordered" evidence="6">
    <location>
        <begin position="288"/>
        <end position="334"/>
    </location>
</feature>
<comment type="caution">
    <text evidence="9">The sequence shown here is derived from an EMBL/GenBank/DDBJ whole genome shotgun (WGS) entry which is preliminary data.</text>
</comment>
<dbReference type="SUPFAM" id="SSF55856">
    <property type="entry name" value="Cytochrome b5-like heme/steroid binding domain"/>
    <property type="match status" value="1"/>
</dbReference>
<dbReference type="InterPro" id="IPR036400">
    <property type="entry name" value="Cyt_B5-like_heme/steroid_sf"/>
</dbReference>
<dbReference type="InterPro" id="IPR001199">
    <property type="entry name" value="Cyt_B5-like_heme/steroid-bd"/>
</dbReference>
<reference evidence="9 10" key="1">
    <citation type="submission" date="2023-08" db="EMBL/GenBank/DDBJ databases">
        <title>Black Yeasts Isolated from many extreme environments.</title>
        <authorList>
            <person name="Coleine C."/>
            <person name="Stajich J.E."/>
            <person name="Selbmann L."/>
        </authorList>
    </citation>
    <scope>NUCLEOTIDE SEQUENCE [LARGE SCALE GENOMIC DNA]</scope>
    <source>
        <strain evidence="9 10">CCFEE 5910</strain>
    </source>
</reference>
<dbReference type="Pfam" id="PF00173">
    <property type="entry name" value="Cyt-b5"/>
    <property type="match status" value="1"/>
</dbReference>
<dbReference type="InterPro" id="IPR018506">
    <property type="entry name" value="Cyt_B5_heme-BS"/>
</dbReference>
<dbReference type="AlphaFoldDB" id="A0AAN7TDZ5"/>
<dbReference type="Pfam" id="PF01070">
    <property type="entry name" value="FMN_dh"/>
    <property type="match status" value="1"/>
</dbReference>
<dbReference type="PROSITE" id="PS00557">
    <property type="entry name" value="FMN_HYDROXY_ACID_DH_1"/>
    <property type="match status" value="1"/>
</dbReference>
<feature type="compositionally biased region" description="Low complexity" evidence="6">
    <location>
        <begin position="298"/>
        <end position="312"/>
    </location>
</feature>
<feature type="domain" description="FMN hydroxy acid dehydrogenase" evidence="8">
    <location>
        <begin position="109"/>
        <end position="493"/>
    </location>
</feature>
<dbReference type="PROSITE" id="PS50255">
    <property type="entry name" value="CYTOCHROME_B5_2"/>
    <property type="match status" value="1"/>
</dbReference>
<sequence>MQTMLSGKDVASHNTRSSCWVIIDAHVYDVTTYLEKHPGGSQILLQYAGKDATAVYQPVHPKGTLDRFLEQDQHLGPVDPTTYTPTTPTEGKSRDQDPQQQPQKTDIPRLLSLCLSLHDIERTAEKLLSKPAWIYYSSAADGLGALENNTVDWRKVVLRPRLMRNVRRIDTSRTVLGRRLRYPFFIAPAARAGLANEDGEQCLARGAARRGIGYCVSSVASFPHNDISRAYYNELKQSGVNSNYGALWFQLYIVNEKTVTLERIEAAKKGGYKALVITIDSPVIGKREEDERYRAETSAESLSSSFSSAQEPPLSPPEDATNDEGDGPLPLRGVHSSTFRWDDLKWIREAWQNLGPIALKGVQTAEDAVLAVEHGIDAIYLSNHGGRQCDDTPSSIHTLLEIRRFYPWIVKERKVDIFLDGSIRRGADVVKALCLGATAVALGRPFMYSVSMGDDGVLKAIQLLSDEIETTMRLIGATSIDQLNPAMVNTKRLELELVDKLDELRVRPHKQSKL</sequence>
<dbReference type="GO" id="GO:0046872">
    <property type="term" value="F:metal ion binding"/>
    <property type="evidence" value="ECO:0007669"/>
    <property type="project" value="UniProtKB-KW"/>
</dbReference>
<evidence type="ECO:0000256" key="5">
    <source>
        <dbReference type="ARBA" id="ARBA00023004"/>
    </source>
</evidence>
<dbReference type="PANTHER" id="PTHR10578">
    <property type="entry name" value="S -2-HYDROXY-ACID OXIDASE-RELATED"/>
    <property type="match status" value="1"/>
</dbReference>
<dbReference type="InterPro" id="IPR008259">
    <property type="entry name" value="FMN_hydac_DH_AS"/>
</dbReference>
<evidence type="ECO:0000256" key="3">
    <source>
        <dbReference type="ARBA" id="ARBA00022723"/>
    </source>
</evidence>
<keyword evidence="10" id="KW-1185">Reference proteome</keyword>
<dbReference type="InterPro" id="IPR000262">
    <property type="entry name" value="FMN-dep_DH"/>
</dbReference>
<dbReference type="InterPro" id="IPR037396">
    <property type="entry name" value="FMN_HAD"/>
</dbReference>
<dbReference type="SMART" id="SM01117">
    <property type="entry name" value="Cyt-b5"/>
    <property type="match status" value="1"/>
</dbReference>
<feature type="compositionally biased region" description="Low complexity" evidence="6">
    <location>
        <begin position="80"/>
        <end position="89"/>
    </location>
</feature>
<dbReference type="SUPFAM" id="SSF51395">
    <property type="entry name" value="FMN-linked oxidoreductases"/>
    <property type="match status" value="1"/>
</dbReference>
<dbReference type="Gene3D" id="3.20.20.70">
    <property type="entry name" value="Aldolase class I"/>
    <property type="match status" value="1"/>
</dbReference>
<dbReference type="Proteomes" id="UP001309876">
    <property type="component" value="Unassembled WGS sequence"/>
</dbReference>
<keyword evidence="5" id="KW-0408">Iron</keyword>
<accession>A0AAN7TDZ5</accession>
<feature type="compositionally biased region" description="Basic and acidic residues" evidence="6">
    <location>
        <begin position="288"/>
        <end position="297"/>
    </location>
</feature>
<dbReference type="PRINTS" id="PR00363">
    <property type="entry name" value="CYTOCHROMEB5"/>
</dbReference>
<evidence type="ECO:0000313" key="10">
    <source>
        <dbReference type="Proteomes" id="UP001309876"/>
    </source>
</evidence>
<dbReference type="PROSITE" id="PS00191">
    <property type="entry name" value="CYTOCHROME_B5_1"/>
    <property type="match status" value="1"/>
</dbReference>
<proteinExistence type="predicted"/>
<dbReference type="Gene3D" id="3.10.120.10">
    <property type="entry name" value="Cytochrome b5-like heme/steroid binding domain"/>
    <property type="match status" value="1"/>
</dbReference>
<dbReference type="GO" id="GO:0016491">
    <property type="term" value="F:oxidoreductase activity"/>
    <property type="evidence" value="ECO:0007669"/>
    <property type="project" value="UniProtKB-KW"/>
</dbReference>
<feature type="domain" description="Cytochrome b5 heme-binding" evidence="7">
    <location>
        <begin position="2"/>
        <end position="79"/>
    </location>
</feature>
<name>A0AAN7TDZ5_9EURO</name>
<dbReference type="PANTHER" id="PTHR10578:SF104">
    <property type="entry name" value="CYTOCHROME B2, MITOCHONDRIAL-RELATED"/>
    <property type="match status" value="1"/>
</dbReference>
<evidence type="ECO:0000313" key="9">
    <source>
        <dbReference type="EMBL" id="KAK5091184.1"/>
    </source>
</evidence>
<dbReference type="GO" id="GO:0020037">
    <property type="term" value="F:heme binding"/>
    <property type="evidence" value="ECO:0007669"/>
    <property type="project" value="InterPro"/>
</dbReference>
<evidence type="ECO:0000259" key="7">
    <source>
        <dbReference type="PROSITE" id="PS50255"/>
    </source>
</evidence>